<evidence type="ECO:0000313" key="10">
    <source>
        <dbReference type="Proteomes" id="UP000813824"/>
    </source>
</evidence>
<evidence type="ECO:0000256" key="4">
    <source>
        <dbReference type="ARBA" id="ARBA00022807"/>
    </source>
</evidence>
<feature type="domain" description="Calpain catalytic" evidence="8">
    <location>
        <begin position="100"/>
        <end position="394"/>
    </location>
</feature>
<dbReference type="PROSITE" id="PS50203">
    <property type="entry name" value="CALPAIN_CAT"/>
    <property type="match status" value="1"/>
</dbReference>
<dbReference type="Proteomes" id="UP000813824">
    <property type="component" value="Unassembled WGS sequence"/>
</dbReference>
<dbReference type="SMART" id="SM00230">
    <property type="entry name" value="CysPc"/>
    <property type="match status" value="1"/>
</dbReference>
<dbReference type="InterPro" id="IPR000169">
    <property type="entry name" value="Pept_cys_AS"/>
</dbReference>
<keyword evidence="4 6" id="KW-0788">Thiol protease</keyword>
<evidence type="ECO:0000256" key="3">
    <source>
        <dbReference type="ARBA" id="ARBA00022801"/>
    </source>
</evidence>
<dbReference type="EMBL" id="JAEVFJ010000011">
    <property type="protein sequence ID" value="KAH8101749.1"/>
    <property type="molecule type" value="Genomic_DNA"/>
</dbReference>
<protein>
    <recommendedName>
        <fullName evidence="8">Calpain catalytic domain-containing protein</fullName>
    </recommendedName>
</protein>
<dbReference type="Gene3D" id="3.90.70.10">
    <property type="entry name" value="Cysteine proteinases"/>
    <property type="match status" value="1"/>
</dbReference>
<dbReference type="Pfam" id="PF00648">
    <property type="entry name" value="Peptidase_C2"/>
    <property type="match status" value="1"/>
</dbReference>
<sequence length="657" mass="73714">MAHEQSQKKRHFNRLAKGDTSPPVNVSKFPQSMPGLLVTKDLDEAIVSCKAQVARIAKDCKARNRKFRDIEFDLENDKGRCLAGIRPADNERFDPADVHRVTQIFENPQFFSHDTANASDIKQGALGDCWFLSALATTSTARGLIEKICVARDAQVGVYGFIFFRDETWVTVIIDDLLYTTIPKWEELRPEEQALYHQNKDTYNRSARKGGESLYFAKSGTKGETWVPLIEKAYAKLYGNFGYISGGRCCEGIEDLTGGVSTTIKTKDILDIDRFWHEELTFANKDRLFGCSFDGINTARTGAVSANVQGLFGNHAYSVLRAVEVNGKRFVVIRNPWGEGEWTGRWSDGSKEWTYEWLKHLPALEHSFGDDGQFVMEYSDWLECFSDIDRCRLFDDQWVMSSQWLAVTCPPLPSAWSYGDVCFQFSLSAPTTAVIVLSRLNSRYFRDLEGAVLWTFDFTLVKDGNTEPIADSARSKFWQRSVHLEATLSAGDYTVYVRLDRSPRERPDNSNDIVSEYDLRSLSRILTQRAKSRLIASNITLKSVEDHIPVTVQNLIAEVVEEVAVEEAPKPSEGEPESEATGNSDTSGSLASSEVIPVGVNPERAIPVQDTPTTDGKWSQVKIPYDDVNEIIVGLKVYTNKEVTCTVQGVLRAKSEG</sequence>
<dbReference type="SUPFAM" id="SSF54001">
    <property type="entry name" value="Cysteine proteinases"/>
    <property type="match status" value="1"/>
</dbReference>
<feature type="active site" evidence="5 6">
    <location>
        <position position="129"/>
    </location>
</feature>
<comment type="similarity">
    <text evidence="1">Belongs to the peptidase C2 family.</text>
</comment>
<feature type="active site" evidence="5 6">
    <location>
        <position position="335"/>
    </location>
</feature>
<organism evidence="9 10">
    <name type="scientific">Cristinia sonorae</name>
    <dbReference type="NCBI Taxonomy" id="1940300"/>
    <lineage>
        <taxon>Eukaryota</taxon>
        <taxon>Fungi</taxon>
        <taxon>Dikarya</taxon>
        <taxon>Basidiomycota</taxon>
        <taxon>Agaricomycotina</taxon>
        <taxon>Agaricomycetes</taxon>
        <taxon>Agaricomycetidae</taxon>
        <taxon>Agaricales</taxon>
        <taxon>Pleurotineae</taxon>
        <taxon>Stephanosporaceae</taxon>
        <taxon>Cristinia</taxon>
    </lineage>
</organism>
<evidence type="ECO:0000256" key="1">
    <source>
        <dbReference type="ARBA" id="ARBA00007623"/>
    </source>
</evidence>
<feature type="active site" evidence="5 6">
    <location>
        <position position="315"/>
    </location>
</feature>
<feature type="region of interest" description="Disordered" evidence="7">
    <location>
        <begin position="565"/>
        <end position="592"/>
    </location>
</feature>
<gene>
    <name evidence="9" type="ORF">BXZ70DRAFT_73634</name>
</gene>
<dbReference type="GO" id="GO:0006508">
    <property type="term" value="P:proteolysis"/>
    <property type="evidence" value="ECO:0007669"/>
    <property type="project" value="UniProtKB-KW"/>
</dbReference>
<name>A0A8K0URB2_9AGAR</name>
<dbReference type="PRINTS" id="PR00704">
    <property type="entry name" value="CALPAIN"/>
</dbReference>
<dbReference type="AlphaFoldDB" id="A0A8K0URB2"/>
<evidence type="ECO:0000313" key="9">
    <source>
        <dbReference type="EMBL" id="KAH8101749.1"/>
    </source>
</evidence>
<evidence type="ECO:0000259" key="8">
    <source>
        <dbReference type="PROSITE" id="PS50203"/>
    </source>
</evidence>
<dbReference type="InterPro" id="IPR022684">
    <property type="entry name" value="Calpain_cysteine_protease"/>
</dbReference>
<dbReference type="PROSITE" id="PS00139">
    <property type="entry name" value="THIOL_PROTEASE_CYS"/>
    <property type="match status" value="1"/>
</dbReference>
<dbReference type="PANTHER" id="PTHR10183:SF379">
    <property type="entry name" value="CALPAIN-5"/>
    <property type="match status" value="1"/>
</dbReference>
<reference evidence="9" key="1">
    <citation type="journal article" date="2021" name="New Phytol.">
        <title>Evolutionary innovations through gain and loss of genes in the ectomycorrhizal Boletales.</title>
        <authorList>
            <person name="Wu G."/>
            <person name="Miyauchi S."/>
            <person name="Morin E."/>
            <person name="Kuo A."/>
            <person name="Drula E."/>
            <person name="Varga T."/>
            <person name="Kohler A."/>
            <person name="Feng B."/>
            <person name="Cao Y."/>
            <person name="Lipzen A."/>
            <person name="Daum C."/>
            <person name="Hundley H."/>
            <person name="Pangilinan J."/>
            <person name="Johnson J."/>
            <person name="Barry K."/>
            <person name="LaButti K."/>
            <person name="Ng V."/>
            <person name="Ahrendt S."/>
            <person name="Min B."/>
            <person name="Choi I.G."/>
            <person name="Park H."/>
            <person name="Plett J.M."/>
            <person name="Magnuson J."/>
            <person name="Spatafora J.W."/>
            <person name="Nagy L.G."/>
            <person name="Henrissat B."/>
            <person name="Grigoriev I.V."/>
            <person name="Yang Z.L."/>
            <person name="Xu J."/>
            <person name="Martin F.M."/>
        </authorList>
    </citation>
    <scope>NUCLEOTIDE SEQUENCE</scope>
    <source>
        <strain evidence="9">KKN 215</strain>
    </source>
</reference>
<keyword evidence="3 6" id="KW-0378">Hydrolase</keyword>
<dbReference type="PANTHER" id="PTHR10183">
    <property type="entry name" value="CALPAIN"/>
    <property type="match status" value="1"/>
</dbReference>
<comment type="caution">
    <text evidence="9">The sequence shown here is derived from an EMBL/GenBank/DDBJ whole genome shotgun (WGS) entry which is preliminary data.</text>
</comment>
<dbReference type="InterPro" id="IPR001300">
    <property type="entry name" value="Peptidase_C2_calpain_cat"/>
</dbReference>
<feature type="region of interest" description="Disordered" evidence="7">
    <location>
        <begin position="1"/>
        <end position="28"/>
    </location>
</feature>
<evidence type="ECO:0000256" key="6">
    <source>
        <dbReference type="PROSITE-ProRule" id="PRU00239"/>
    </source>
</evidence>
<dbReference type="InterPro" id="IPR038765">
    <property type="entry name" value="Papain-like_cys_pep_sf"/>
</dbReference>
<feature type="compositionally biased region" description="Polar residues" evidence="7">
    <location>
        <begin position="580"/>
        <end position="592"/>
    </location>
</feature>
<evidence type="ECO:0000256" key="7">
    <source>
        <dbReference type="SAM" id="MobiDB-lite"/>
    </source>
</evidence>
<keyword evidence="2 6" id="KW-0645">Protease</keyword>
<keyword evidence="10" id="KW-1185">Reference proteome</keyword>
<proteinExistence type="inferred from homology"/>
<dbReference type="GO" id="GO:0004198">
    <property type="term" value="F:calcium-dependent cysteine-type endopeptidase activity"/>
    <property type="evidence" value="ECO:0007669"/>
    <property type="project" value="InterPro"/>
</dbReference>
<accession>A0A8K0URB2</accession>
<dbReference type="OrthoDB" id="424753at2759"/>
<evidence type="ECO:0000256" key="5">
    <source>
        <dbReference type="PIRSR" id="PIRSR622684-1"/>
    </source>
</evidence>
<evidence type="ECO:0000256" key="2">
    <source>
        <dbReference type="ARBA" id="ARBA00022670"/>
    </source>
</evidence>
<dbReference type="CDD" id="cd00044">
    <property type="entry name" value="CysPc"/>
    <property type="match status" value="1"/>
</dbReference>